<dbReference type="EMBL" id="AP003913">
    <property type="protein sequence ID" value="BAC24908.1"/>
    <property type="molecule type" value="Genomic_DNA"/>
</dbReference>
<feature type="region of interest" description="Disordered" evidence="1">
    <location>
        <begin position="23"/>
        <end position="253"/>
    </location>
</feature>
<reference evidence="4" key="2">
    <citation type="journal article" date="2008" name="Nucleic Acids Res.">
        <title>The rice annotation project database (RAP-DB): 2008 update.</title>
        <authorList>
            <consortium name="The rice annotation project (RAP)"/>
        </authorList>
    </citation>
    <scope>GENOME REANNOTATION</scope>
    <source>
        <strain evidence="4">cv. Nipponbare</strain>
    </source>
</reference>
<accession>Q8H4V6</accession>
<feature type="compositionally biased region" description="Low complexity" evidence="1">
    <location>
        <begin position="110"/>
        <end position="131"/>
    </location>
</feature>
<gene>
    <name evidence="3" type="primary">OJ1484_G09.122</name>
</gene>
<proteinExistence type="predicted"/>
<dbReference type="Pfam" id="PF05754">
    <property type="entry name" value="DUF834"/>
    <property type="match status" value="1"/>
</dbReference>
<feature type="compositionally biased region" description="Basic and acidic residues" evidence="1">
    <location>
        <begin position="23"/>
        <end position="32"/>
    </location>
</feature>
<dbReference type="Proteomes" id="UP000000763">
    <property type="component" value="Chromosome 8"/>
</dbReference>
<sequence length="253" mass="27158">MLKDDVTCLARFPNHRLQLPRRADLPKLQRLHDQRKRKGFYSNKLQTTSRNKAQKWPRERARGPGPREVGPTRQPLGPRWTGRSRLAAVGAVGPARQPHPRARAADGRAHLAAARARPRAASPARPTGAARSRPDGHRRRPPVRRSGARESGEKGESERRSSAHPGTTTTTRTAAGAEEGGGAVRDDDDGGAPTVGERNGGADEVDGDAAMPREVAPSREEVRSGGGGGTEFGGDGGERGARREHESDGESER</sequence>
<dbReference type="AlphaFoldDB" id="Q8H4V6"/>
<evidence type="ECO:0000313" key="3">
    <source>
        <dbReference type="EMBL" id="BAC24908.1"/>
    </source>
</evidence>
<protein>
    <submittedName>
        <fullName evidence="3">Pr1-like protein</fullName>
    </submittedName>
</protein>
<organism evidence="3 4">
    <name type="scientific">Oryza sativa subsp. japonica</name>
    <name type="common">Rice</name>
    <dbReference type="NCBI Taxonomy" id="39947"/>
    <lineage>
        <taxon>Eukaryota</taxon>
        <taxon>Viridiplantae</taxon>
        <taxon>Streptophyta</taxon>
        <taxon>Embryophyta</taxon>
        <taxon>Tracheophyta</taxon>
        <taxon>Spermatophyta</taxon>
        <taxon>Magnoliopsida</taxon>
        <taxon>Liliopsida</taxon>
        <taxon>Poales</taxon>
        <taxon>Poaceae</taxon>
        <taxon>BOP clade</taxon>
        <taxon>Oryzoideae</taxon>
        <taxon>Oryzeae</taxon>
        <taxon>Oryzinae</taxon>
        <taxon>Oryza</taxon>
        <taxon>Oryza sativa</taxon>
    </lineage>
</organism>
<reference evidence="4" key="1">
    <citation type="journal article" date="2005" name="Nature">
        <title>The map-based sequence of the rice genome.</title>
        <authorList>
            <consortium name="International rice genome sequencing project (IRGSP)"/>
            <person name="Matsumoto T."/>
            <person name="Wu J."/>
            <person name="Kanamori H."/>
            <person name="Katayose Y."/>
            <person name="Fujisawa M."/>
            <person name="Namiki N."/>
            <person name="Mizuno H."/>
            <person name="Yamamoto K."/>
            <person name="Antonio B.A."/>
            <person name="Baba T."/>
            <person name="Sakata K."/>
            <person name="Nagamura Y."/>
            <person name="Aoki H."/>
            <person name="Arikawa K."/>
            <person name="Arita K."/>
            <person name="Bito T."/>
            <person name="Chiden Y."/>
            <person name="Fujitsuka N."/>
            <person name="Fukunaka R."/>
            <person name="Hamada M."/>
            <person name="Harada C."/>
            <person name="Hayashi A."/>
            <person name="Hijishita S."/>
            <person name="Honda M."/>
            <person name="Hosokawa S."/>
            <person name="Ichikawa Y."/>
            <person name="Idonuma A."/>
            <person name="Iijima M."/>
            <person name="Ikeda M."/>
            <person name="Ikeno M."/>
            <person name="Ito K."/>
            <person name="Ito S."/>
            <person name="Ito T."/>
            <person name="Ito Y."/>
            <person name="Ito Y."/>
            <person name="Iwabuchi A."/>
            <person name="Kamiya K."/>
            <person name="Karasawa W."/>
            <person name="Kurita K."/>
            <person name="Katagiri S."/>
            <person name="Kikuta A."/>
            <person name="Kobayashi H."/>
            <person name="Kobayashi N."/>
            <person name="Machita K."/>
            <person name="Maehara T."/>
            <person name="Masukawa M."/>
            <person name="Mizubayashi T."/>
            <person name="Mukai Y."/>
            <person name="Nagasaki H."/>
            <person name="Nagata Y."/>
            <person name="Naito S."/>
            <person name="Nakashima M."/>
            <person name="Nakama Y."/>
            <person name="Nakamichi Y."/>
            <person name="Nakamura M."/>
            <person name="Meguro A."/>
            <person name="Negishi M."/>
            <person name="Ohta I."/>
            <person name="Ohta T."/>
            <person name="Okamoto M."/>
            <person name="Ono N."/>
            <person name="Saji S."/>
            <person name="Sakaguchi M."/>
            <person name="Sakai K."/>
            <person name="Shibata M."/>
            <person name="Shimokawa T."/>
            <person name="Song J."/>
            <person name="Takazaki Y."/>
            <person name="Terasawa K."/>
            <person name="Tsugane M."/>
            <person name="Tsuji K."/>
            <person name="Ueda S."/>
            <person name="Waki K."/>
            <person name="Yamagata H."/>
            <person name="Yamamoto M."/>
            <person name="Yamamoto S."/>
            <person name="Yamane H."/>
            <person name="Yoshiki S."/>
            <person name="Yoshihara R."/>
            <person name="Yukawa K."/>
            <person name="Zhong H."/>
            <person name="Yano M."/>
            <person name="Yuan Q."/>
            <person name="Ouyang S."/>
            <person name="Liu J."/>
            <person name="Jones K.M."/>
            <person name="Gansberger K."/>
            <person name="Moffat K."/>
            <person name="Hill J."/>
            <person name="Bera J."/>
            <person name="Fadrosh D."/>
            <person name="Jin S."/>
            <person name="Johri S."/>
            <person name="Kim M."/>
            <person name="Overton L."/>
            <person name="Reardon M."/>
            <person name="Tsitrin T."/>
            <person name="Vuong H."/>
            <person name="Weaver B."/>
            <person name="Ciecko A."/>
            <person name="Tallon L."/>
            <person name="Jackson J."/>
            <person name="Pai G."/>
            <person name="Aken S.V."/>
            <person name="Utterback T."/>
            <person name="Reidmuller S."/>
            <person name="Feldblyum T."/>
            <person name="Hsiao J."/>
            <person name="Zismann V."/>
            <person name="Iobst S."/>
            <person name="de Vazeille A.R."/>
            <person name="Buell C.R."/>
            <person name="Ying K."/>
            <person name="Li Y."/>
            <person name="Lu T."/>
            <person name="Huang Y."/>
            <person name="Zhao Q."/>
            <person name="Feng Q."/>
            <person name="Zhang L."/>
            <person name="Zhu J."/>
            <person name="Weng Q."/>
            <person name="Mu J."/>
            <person name="Lu Y."/>
            <person name="Fan D."/>
            <person name="Liu Y."/>
            <person name="Guan J."/>
            <person name="Zhang Y."/>
            <person name="Yu S."/>
            <person name="Liu X."/>
            <person name="Zhang Y."/>
            <person name="Hong G."/>
            <person name="Han B."/>
            <person name="Choisne N."/>
            <person name="Demange N."/>
            <person name="Orjeda G."/>
            <person name="Samain S."/>
            <person name="Cattolico L."/>
            <person name="Pelletier E."/>
            <person name="Couloux A."/>
            <person name="Segurens B."/>
            <person name="Wincker P."/>
            <person name="D'Hont A."/>
            <person name="Scarpelli C."/>
            <person name="Weissenbach J."/>
            <person name="Salanoubat M."/>
            <person name="Quetier F."/>
            <person name="Yu Y."/>
            <person name="Kim H.R."/>
            <person name="Rambo T."/>
            <person name="Currie J."/>
            <person name="Collura K."/>
            <person name="Luo M."/>
            <person name="Yang T."/>
            <person name="Ammiraju J.S.S."/>
            <person name="Engler F."/>
            <person name="Soderlund C."/>
            <person name="Wing R.A."/>
            <person name="Palmer L.E."/>
            <person name="de la Bastide M."/>
            <person name="Spiegel L."/>
            <person name="Nascimento L."/>
            <person name="Zutavern T."/>
            <person name="O'Shaughnessy A."/>
            <person name="Dike S."/>
            <person name="Dedhia N."/>
            <person name="Preston R."/>
            <person name="Balija V."/>
            <person name="McCombie W.R."/>
            <person name="Chow T."/>
            <person name="Chen H."/>
            <person name="Chung M."/>
            <person name="Chen C."/>
            <person name="Shaw J."/>
            <person name="Wu H."/>
            <person name="Hsiao K."/>
            <person name="Chao Y."/>
            <person name="Chu M."/>
            <person name="Cheng C."/>
            <person name="Hour A."/>
            <person name="Lee P."/>
            <person name="Lin S."/>
            <person name="Lin Y."/>
            <person name="Liou J."/>
            <person name="Liu S."/>
            <person name="Hsing Y."/>
            <person name="Raghuvanshi S."/>
            <person name="Mohanty A."/>
            <person name="Bharti A.K."/>
            <person name="Gaur A."/>
            <person name="Gupta V."/>
            <person name="Kumar D."/>
            <person name="Ravi V."/>
            <person name="Vij S."/>
            <person name="Kapur A."/>
            <person name="Khurana P."/>
            <person name="Khurana P."/>
            <person name="Khurana J.P."/>
            <person name="Tyagi A.K."/>
            <person name="Gaikwad K."/>
            <person name="Singh A."/>
            <person name="Dalal V."/>
            <person name="Srivastava S."/>
            <person name="Dixit A."/>
            <person name="Pal A.K."/>
            <person name="Ghazi I.A."/>
            <person name="Yadav M."/>
            <person name="Pandit A."/>
            <person name="Bhargava A."/>
            <person name="Sureshbabu K."/>
            <person name="Batra K."/>
            <person name="Sharma T.R."/>
            <person name="Mohapatra T."/>
            <person name="Singh N.K."/>
            <person name="Messing J."/>
            <person name="Nelson A.B."/>
            <person name="Fuks G."/>
            <person name="Kavchok S."/>
            <person name="Keizer G."/>
            <person name="Linton E."/>
            <person name="Llaca V."/>
            <person name="Song R."/>
            <person name="Tanyolac B."/>
            <person name="Young S."/>
            <person name="Ho-Il K."/>
            <person name="Hahn J.H."/>
            <person name="Sangsakoo G."/>
            <person name="Vanavichit A."/>
            <person name="de Mattos Luiz.A.T."/>
            <person name="Zimmer P.D."/>
            <person name="Malone G."/>
            <person name="Dellagostin O."/>
            <person name="de Oliveira A.C."/>
            <person name="Bevan M."/>
            <person name="Bancroft I."/>
            <person name="Minx P."/>
            <person name="Cordum H."/>
            <person name="Wilson R."/>
            <person name="Cheng Z."/>
            <person name="Jin W."/>
            <person name="Jiang J."/>
            <person name="Leong S.A."/>
            <person name="Iwama H."/>
            <person name="Gojobori T."/>
            <person name="Itoh T."/>
            <person name="Niimura Y."/>
            <person name="Fujii Y."/>
            <person name="Habara T."/>
            <person name="Sakai H."/>
            <person name="Sato Y."/>
            <person name="Wilson G."/>
            <person name="Kumar K."/>
            <person name="McCouch S."/>
            <person name="Juretic N."/>
            <person name="Hoen D."/>
            <person name="Wright S."/>
            <person name="Bruskiewich R."/>
            <person name="Bureau T."/>
            <person name="Miyao A."/>
            <person name="Hirochika H."/>
            <person name="Nishikawa T."/>
            <person name="Kadowaki K."/>
            <person name="Sugiura M."/>
            <person name="Burr B."/>
            <person name="Sasaki T."/>
        </authorList>
    </citation>
    <scope>NUCLEOTIDE SEQUENCE [LARGE SCALE GENOMIC DNA]</scope>
    <source>
        <strain evidence="4">cv. Nipponbare</strain>
    </source>
</reference>
<feature type="compositionally biased region" description="Gly residues" evidence="1">
    <location>
        <begin position="224"/>
        <end position="235"/>
    </location>
</feature>
<dbReference type="InterPro" id="IPR008552">
    <property type="entry name" value="DUF834"/>
</dbReference>
<feature type="compositionally biased region" description="Basic and acidic residues" evidence="1">
    <location>
        <begin position="147"/>
        <end position="161"/>
    </location>
</feature>
<evidence type="ECO:0000256" key="1">
    <source>
        <dbReference type="SAM" id="MobiDB-lite"/>
    </source>
</evidence>
<feature type="compositionally biased region" description="Low complexity" evidence="1">
    <location>
        <begin position="166"/>
        <end position="177"/>
    </location>
</feature>
<feature type="compositionally biased region" description="Basic and acidic residues" evidence="1">
    <location>
        <begin position="236"/>
        <end position="253"/>
    </location>
</feature>
<name>Q8H4V6_ORYSJ</name>
<evidence type="ECO:0000259" key="2">
    <source>
        <dbReference type="Pfam" id="PF05754"/>
    </source>
</evidence>
<evidence type="ECO:0000313" key="4">
    <source>
        <dbReference type="Proteomes" id="UP000000763"/>
    </source>
</evidence>
<feature type="domain" description="DUF834" evidence="2">
    <location>
        <begin position="179"/>
        <end position="226"/>
    </location>
</feature>